<dbReference type="PROSITE" id="PS50020">
    <property type="entry name" value="WW_DOMAIN_2"/>
    <property type="match status" value="1"/>
</dbReference>
<evidence type="ECO:0000256" key="2">
    <source>
        <dbReference type="SAM" id="SignalP"/>
    </source>
</evidence>
<feature type="compositionally biased region" description="Low complexity" evidence="1">
    <location>
        <begin position="1016"/>
        <end position="1034"/>
    </location>
</feature>
<dbReference type="PROSITE" id="PS50184">
    <property type="entry name" value="VWFC_2"/>
    <property type="match status" value="4"/>
</dbReference>
<feature type="domain" description="VWFC" evidence="4">
    <location>
        <begin position="326"/>
        <end position="387"/>
    </location>
</feature>
<feature type="region of interest" description="Disordered" evidence="1">
    <location>
        <begin position="1012"/>
        <end position="1039"/>
    </location>
</feature>
<name>A0A9Q0M943_BLOTA</name>
<feature type="domain" description="VWFC" evidence="4">
    <location>
        <begin position="502"/>
        <end position="567"/>
    </location>
</feature>
<comment type="caution">
    <text evidence="5">The sequence shown here is derived from an EMBL/GenBank/DDBJ whole genome shotgun (WGS) entry which is preliminary data.</text>
</comment>
<gene>
    <name evidence="5" type="ORF">RDWZM_007144</name>
</gene>
<feature type="compositionally biased region" description="Low complexity" evidence="1">
    <location>
        <begin position="681"/>
        <end position="701"/>
    </location>
</feature>
<dbReference type="InterPro" id="IPR001007">
    <property type="entry name" value="VWF_dom"/>
</dbReference>
<feature type="compositionally biased region" description="Basic residues" evidence="1">
    <location>
        <begin position="661"/>
        <end position="671"/>
    </location>
</feature>
<feature type="region of interest" description="Disordered" evidence="1">
    <location>
        <begin position="1608"/>
        <end position="1638"/>
    </location>
</feature>
<dbReference type="Gene3D" id="6.20.200.20">
    <property type="match status" value="3"/>
</dbReference>
<evidence type="ECO:0000313" key="6">
    <source>
        <dbReference type="Proteomes" id="UP001142055"/>
    </source>
</evidence>
<feature type="region of interest" description="Disordered" evidence="1">
    <location>
        <begin position="737"/>
        <end position="813"/>
    </location>
</feature>
<reference evidence="5" key="1">
    <citation type="submission" date="2022-12" db="EMBL/GenBank/DDBJ databases">
        <title>Genome assemblies of Blomia tropicalis.</title>
        <authorList>
            <person name="Cui Y."/>
        </authorList>
    </citation>
    <scope>NUCLEOTIDE SEQUENCE</scope>
    <source>
        <tissue evidence="5">Adult mites</tissue>
    </source>
</reference>
<dbReference type="PROSITE" id="PS01208">
    <property type="entry name" value="VWFC_1"/>
    <property type="match status" value="1"/>
</dbReference>
<dbReference type="Pfam" id="PF00093">
    <property type="entry name" value="VWC"/>
    <property type="match status" value="2"/>
</dbReference>
<dbReference type="Gene3D" id="2.20.70.10">
    <property type="match status" value="1"/>
</dbReference>
<feature type="region of interest" description="Disordered" evidence="1">
    <location>
        <begin position="651"/>
        <end position="717"/>
    </location>
</feature>
<feature type="chain" id="PRO_5040409881" evidence="2">
    <location>
        <begin position="23"/>
        <end position="1638"/>
    </location>
</feature>
<dbReference type="InterPro" id="IPR039881">
    <property type="entry name" value="PCIF1-like"/>
</dbReference>
<dbReference type="GO" id="GO:0016422">
    <property type="term" value="F:mRNA (2'-O-methyladenosine-N6-)-methyltransferase activity"/>
    <property type="evidence" value="ECO:0007669"/>
    <property type="project" value="InterPro"/>
</dbReference>
<dbReference type="Pfam" id="PF23334">
    <property type="entry name" value="VWC2L_2nd"/>
    <property type="match status" value="1"/>
</dbReference>
<dbReference type="Pfam" id="PF00397">
    <property type="entry name" value="WW"/>
    <property type="match status" value="1"/>
</dbReference>
<evidence type="ECO:0000259" key="4">
    <source>
        <dbReference type="PROSITE" id="PS50184"/>
    </source>
</evidence>
<feature type="domain" description="VWFC" evidence="4">
    <location>
        <begin position="54"/>
        <end position="135"/>
    </location>
</feature>
<dbReference type="EMBL" id="JAPWDV010000002">
    <property type="protein sequence ID" value="KAJ6221332.1"/>
    <property type="molecule type" value="Genomic_DNA"/>
</dbReference>
<dbReference type="PANTHER" id="PTHR21727:SF0">
    <property type="entry name" value="MRNA (2'-O-METHYLADENOSINE-N(6)-)-METHYLTRANSFERASE"/>
    <property type="match status" value="1"/>
</dbReference>
<feature type="compositionally biased region" description="Polar residues" evidence="1">
    <location>
        <begin position="1613"/>
        <end position="1630"/>
    </location>
</feature>
<proteinExistence type="predicted"/>
<dbReference type="InterPro" id="IPR036020">
    <property type="entry name" value="WW_dom_sf"/>
</dbReference>
<accession>A0A9Q0M943</accession>
<evidence type="ECO:0000256" key="1">
    <source>
        <dbReference type="SAM" id="MobiDB-lite"/>
    </source>
</evidence>
<feature type="region of interest" description="Disordered" evidence="1">
    <location>
        <begin position="963"/>
        <end position="994"/>
    </location>
</feature>
<feature type="domain" description="WW" evidence="3">
    <location>
        <begin position="1043"/>
        <end position="1077"/>
    </location>
</feature>
<organism evidence="5 6">
    <name type="scientific">Blomia tropicalis</name>
    <name type="common">Mite</name>
    <dbReference type="NCBI Taxonomy" id="40697"/>
    <lineage>
        <taxon>Eukaryota</taxon>
        <taxon>Metazoa</taxon>
        <taxon>Ecdysozoa</taxon>
        <taxon>Arthropoda</taxon>
        <taxon>Chelicerata</taxon>
        <taxon>Arachnida</taxon>
        <taxon>Acari</taxon>
        <taxon>Acariformes</taxon>
        <taxon>Sarcoptiformes</taxon>
        <taxon>Astigmata</taxon>
        <taxon>Glycyphagoidea</taxon>
        <taxon>Echimyopodidae</taxon>
        <taxon>Blomia</taxon>
    </lineage>
</organism>
<feature type="compositionally biased region" description="Basic and acidic residues" evidence="1">
    <location>
        <begin position="762"/>
        <end position="783"/>
    </location>
</feature>
<dbReference type="InterPro" id="IPR022035">
    <property type="entry name" value="PCIF1_WW"/>
</dbReference>
<dbReference type="SUPFAM" id="SSF57603">
    <property type="entry name" value="FnI-like domain"/>
    <property type="match status" value="4"/>
</dbReference>
<evidence type="ECO:0000259" key="3">
    <source>
        <dbReference type="PROSITE" id="PS50020"/>
    </source>
</evidence>
<evidence type="ECO:0000313" key="5">
    <source>
        <dbReference type="EMBL" id="KAJ6221332.1"/>
    </source>
</evidence>
<dbReference type="Proteomes" id="UP001142055">
    <property type="component" value="Chromosome 2"/>
</dbReference>
<sequence length="1638" mass="187660">MKPYSSAFAFSYLLSLAIIVSTRHYEENSSNRKLFFKLRGEDQTHQTSRMSRRKQCTFKDKPYSIGDRWSPDFGPDFGGIQHCIICECLNGLKKNSKGIRRSKPKIMCSNFAKQCPEPKCSNPMVYPGRCCKSCSPDDEFEQRIRSRYNLTKENSGSRRKRNFYTILTSDGKPPKMDENAGSNWAYMHLKNGTLHFFIETTGSERPNFVNFIDLNDTRNEEFSIEGNATSNHNFRVYGSWDMTQHQRQLLFTNQLKMAISFNSDSDSEQSLVGLIQHTSTERKFNIHKFKLNSLNAIVYNEPLERMPHNILGDEAEQEGNSIEMLRKCTYEGKQYEEGEQWPNERDQCERCSCQRGKAVCEIESCMTLNCTITEQIRLPDQCCPVCKRYLQANQSCEFNNRKYLPGSKWNPFIPPNGFDRCITCSCNDRQRVNCQRKKCPPLQCSQDDSKLDELGCCRVCANQPNHSMVNSTWYFTRAQHDMPFDDVIEQQRLNEARILRDGGCRHQEQVYANGAEWNPNFGSFGPNKCIVCKCNDGVRGCKAINCPPQPNCPILYTKRSECCPVCSNDQSTGGRKLRTANFFENRNIFTSYYYATTLFFSFTPFFNSKWFESMIIARKENKTVVNDFKSPIFVNKTINIHSNVKVFKMGKRKATTMTKSTKPKGRPRTRSQIKPNDDIISSPQSTTSKKSSNNTKLAKSNNKIKKTKSSTSSSLSSVMETITDVINSGTIITNKTGASKAKVKLEKIKTEPPNSKNVPKKNIKEKITKERVTRSKKDADSKSKTTATKKVRKGKTKQSSQDENEQNFEMYQSEPILESMVIRDDHHTEDEHHHRHQHIPDIHSPTIMGDSNPMVPINRPSLFDTIGPISPVNQPVLVRDDSSIAPPSSQLDSMTTTLVSSKISSPYQFESSMEKLQHETMAPKPFNVNNQESSYMPSLYPSITSSSISAFNPVPSQSKTYPMNIGPTPHNPNNHLHHHNQQHHLPPPTVQGSVPVSHSPVGMVHHQPIITPNHQNLLSPTPTATPSSSSTNASDPVHDLPSELLQQGWRKFWSRREGRNYYFNKVTNESLWELPKLSGQFDPLTDPLGIQSSNSSAFSQLTPTDPGTPPIYPILVPPLKNIDQVVNGKKVLLGPFDHSIESNCYIWEGFVLYCFHSHPETELLRSNLISKLRKQFYELCQTREGIEAPKDSFTRWIMERKVTDKGFDPFLPSDCPSELSKTLFNEIMNDIPIKLVQPKFSGEARKQLSKYAEAAKKIIDSPHVSAMSRKIVKWNKQCQPHIVDAARSSVESICLKIYHVSVEYSKRIRELNLELLKKDELRERPPTRFANQKKVICYPAYLINPCPKLPSVQIFSEKDSSILRYKNGEFLRINTSYMQKLELLYYYNCRDDRKCSFFITRIWCMLKRYQTFFNKPEGLFSQNSLPLSVFAVLNKHFGVTFECFASPLNSYFRQYCSIFPDTDGYFGSRGSILNFYPMSGSFQANPPDCQELVEATIIHFEKMLENSIEPLSFILFLQEVPDNTQNIISRLESCKYKRTHLTIMSQEHEYRHGFQYQCNPADVYNKSQYNTLIYFLQNDAGFLKWGPTPERVDELVESFKIGRDKELPILSPQPMNNQQKPIETELNPNGQEGIKDLA</sequence>
<dbReference type="SMART" id="SM00214">
    <property type="entry name" value="VWC"/>
    <property type="match status" value="4"/>
</dbReference>
<feature type="region of interest" description="Disordered" evidence="1">
    <location>
        <begin position="827"/>
        <end position="847"/>
    </location>
</feature>
<dbReference type="GO" id="GO:0099122">
    <property type="term" value="F:RNA polymerase II C-terminal domain binding"/>
    <property type="evidence" value="ECO:0007669"/>
    <property type="project" value="InterPro"/>
</dbReference>
<dbReference type="Pfam" id="PF12237">
    <property type="entry name" value="PCIF1_WW"/>
    <property type="match status" value="1"/>
</dbReference>
<dbReference type="FunFam" id="2.20.70.10:FF:000036">
    <property type="entry name" value="Phosphorylated CTD-interacting factor 1"/>
    <property type="match status" value="1"/>
</dbReference>
<keyword evidence="6" id="KW-1185">Reference proteome</keyword>
<feature type="domain" description="VWFC" evidence="4">
    <location>
        <begin position="394"/>
        <end position="461"/>
    </location>
</feature>
<dbReference type="PANTHER" id="PTHR21727">
    <property type="entry name" value="PHOSPHORYLATED CTD INTERACTING FACTOR 1"/>
    <property type="match status" value="1"/>
</dbReference>
<dbReference type="SMART" id="SM00456">
    <property type="entry name" value="WW"/>
    <property type="match status" value="1"/>
</dbReference>
<dbReference type="SUPFAM" id="SSF51045">
    <property type="entry name" value="WW domain"/>
    <property type="match status" value="1"/>
</dbReference>
<keyword evidence="2" id="KW-0732">Signal</keyword>
<dbReference type="InterPro" id="IPR001202">
    <property type="entry name" value="WW_dom"/>
</dbReference>
<feature type="compositionally biased region" description="Basic residues" evidence="1">
    <location>
        <begin position="787"/>
        <end position="796"/>
    </location>
</feature>
<protein>
    <submittedName>
        <fullName evidence="5">Uncharacterized protein</fullName>
    </submittedName>
</protein>
<dbReference type="GO" id="GO:0005634">
    <property type="term" value="C:nucleus"/>
    <property type="evidence" value="ECO:0007669"/>
    <property type="project" value="TreeGrafter"/>
</dbReference>
<feature type="signal peptide" evidence="2">
    <location>
        <begin position="1"/>
        <end position="22"/>
    </location>
</feature>
<dbReference type="CDD" id="cd00201">
    <property type="entry name" value="WW"/>
    <property type="match status" value="1"/>
</dbReference>